<protein>
    <recommendedName>
        <fullName evidence="15">Sodium-coupled monocarboxylate transporter 1</fullName>
    </recommendedName>
</protein>
<evidence type="ECO:0000256" key="8">
    <source>
        <dbReference type="ARBA" id="ARBA00023065"/>
    </source>
</evidence>
<evidence type="ECO:0000256" key="12">
    <source>
        <dbReference type="SAM" id="Phobius"/>
    </source>
</evidence>
<evidence type="ECO:0000313" key="13">
    <source>
        <dbReference type="EMBL" id="KAK8746428.1"/>
    </source>
</evidence>
<comment type="caution">
    <text evidence="13">The sequence shown here is derived from an EMBL/GenBank/DDBJ whole genome shotgun (WGS) entry which is preliminary data.</text>
</comment>
<proteinExistence type="inferred from homology"/>
<feature type="transmembrane region" description="Helical" evidence="12">
    <location>
        <begin position="544"/>
        <end position="567"/>
    </location>
</feature>
<dbReference type="GO" id="GO:0006814">
    <property type="term" value="P:sodium ion transport"/>
    <property type="evidence" value="ECO:0007669"/>
    <property type="project" value="UniProtKB-KW"/>
</dbReference>
<dbReference type="InterPro" id="IPR051163">
    <property type="entry name" value="Sodium:Solute_Symporter_SSF"/>
</dbReference>
<feature type="transmembrane region" description="Helical" evidence="12">
    <location>
        <begin position="204"/>
        <end position="231"/>
    </location>
</feature>
<feature type="transmembrane region" description="Helical" evidence="12">
    <location>
        <begin position="251"/>
        <end position="269"/>
    </location>
</feature>
<evidence type="ECO:0000256" key="7">
    <source>
        <dbReference type="ARBA" id="ARBA00023053"/>
    </source>
</evidence>
<keyword evidence="10" id="KW-0739">Sodium transport</keyword>
<feature type="transmembrane region" description="Helical" evidence="12">
    <location>
        <begin position="24"/>
        <end position="43"/>
    </location>
</feature>
<dbReference type="AlphaFoldDB" id="A0AAW0XPC3"/>
<reference evidence="13 14" key="1">
    <citation type="journal article" date="2024" name="BMC Genomics">
        <title>Genome assembly of redclaw crayfish (Cherax quadricarinatus) provides insights into its immune adaptation and hypoxia tolerance.</title>
        <authorList>
            <person name="Liu Z."/>
            <person name="Zheng J."/>
            <person name="Li H."/>
            <person name="Fang K."/>
            <person name="Wang S."/>
            <person name="He J."/>
            <person name="Zhou D."/>
            <person name="Weng S."/>
            <person name="Chi M."/>
            <person name="Gu Z."/>
            <person name="He J."/>
            <person name="Li F."/>
            <person name="Wang M."/>
        </authorList>
    </citation>
    <scope>NUCLEOTIDE SEQUENCE [LARGE SCALE GENOMIC DNA]</scope>
    <source>
        <strain evidence="13">ZL_2023a</strain>
    </source>
</reference>
<gene>
    <name evidence="13" type="ORF">OTU49_017014</name>
</gene>
<dbReference type="GO" id="GO:0015293">
    <property type="term" value="F:symporter activity"/>
    <property type="evidence" value="ECO:0007669"/>
    <property type="project" value="TreeGrafter"/>
</dbReference>
<keyword evidence="5 12" id="KW-0812">Transmembrane</keyword>
<dbReference type="PANTHER" id="PTHR42985:SF40">
    <property type="entry name" value="LD47995P-RELATED"/>
    <property type="match status" value="1"/>
</dbReference>
<feature type="transmembrane region" description="Helical" evidence="12">
    <location>
        <begin position="350"/>
        <end position="375"/>
    </location>
</feature>
<evidence type="ECO:0000256" key="1">
    <source>
        <dbReference type="ARBA" id="ARBA00004651"/>
    </source>
</evidence>
<dbReference type="Pfam" id="PF00474">
    <property type="entry name" value="SSF"/>
    <property type="match status" value="1"/>
</dbReference>
<keyword evidence="4" id="KW-1003">Cell membrane</keyword>
<evidence type="ECO:0000256" key="3">
    <source>
        <dbReference type="ARBA" id="ARBA00022448"/>
    </source>
</evidence>
<keyword evidence="6 12" id="KW-1133">Transmembrane helix</keyword>
<dbReference type="Proteomes" id="UP001445076">
    <property type="component" value="Unassembled WGS sequence"/>
</dbReference>
<keyword evidence="3" id="KW-0813">Transport</keyword>
<evidence type="ECO:0000256" key="10">
    <source>
        <dbReference type="ARBA" id="ARBA00023201"/>
    </source>
</evidence>
<keyword evidence="7" id="KW-0915">Sodium</keyword>
<dbReference type="CDD" id="cd11492">
    <property type="entry name" value="SLC5sbd_NIS-SMVT"/>
    <property type="match status" value="1"/>
</dbReference>
<dbReference type="GO" id="GO:0005886">
    <property type="term" value="C:plasma membrane"/>
    <property type="evidence" value="ECO:0007669"/>
    <property type="project" value="UniProtKB-SubCell"/>
</dbReference>
<feature type="transmembrane region" description="Helical" evidence="12">
    <location>
        <begin position="64"/>
        <end position="82"/>
    </location>
</feature>
<evidence type="ECO:0000256" key="11">
    <source>
        <dbReference type="RuleBase" id="RU362091"/>
    </source>
</evidence>
<evidence type="ECO:0000256" key="2">
    <source>
        <dbReference type="ARBA" id="ARBA00006434"/>
    </source>
</evidence>
<feature type="transmembrane region" description="Helical" evidence="12">
    <location>
        <begin position="289"/>
        <end position="313"/>
    </location>
</feature>
<keyword evidence="8" id="KW-0406">Ion transport</keyword>
<dbReference type="InterPro" id="IPR001734">
    <property type="entry name" value="Na/solute_symporter"/>
</dbReference>
<evidence type="ECO:0000256" key="5">
    <source>
        <dbReference type="ARBA" id="ARBA00022692"/>
    </source>
</evidence>
<dbReference type="PROSITE" id="PS50283">
    <property type="entry name" value="NA_SOLUT_SYMP_3"/>
    <property type="match status" value="1"/>
</dbReference>
<name>A0AAW0XPC3_CHEQU</name>
<feature type="transmembrane region" description="Helical" evidence="12">
    <location>
        <begin position="453"/>
        <end position="474"/>
    </location>
</feature>
<dbReference type="PANTHER" id="PTHR42985">
    <property type="entry name" value="SODIUM-COUPLED MONOCARBOXYLATE TRANSPORTER"/>
    <property type="match status" value="1"/>
</dbReference>
<organism evidence="13 14">
    <name type="scientific">Cherax quadricarinatus</name>
    <name type="common">Australian red claw crayfish</name>
    <dbReference type="NCBI Taxonomy" id="27406"/>
    <lineage>
        <taxon>Eukaryota</taxon>
        <taxon>Metazoa</taxon>
        <taxon>Ecdysozoa</taxon>
        <taxon>Arthropoda</taxon>
        <taxon>Crustacea</taxon>
        <taxon>Multicrustacea</taxon>
        <taxon>Malacostraca</taxon>
        <taxon>Eumalacostraca</taxon>
        <taxon>Eucarida</taxon>
        <taxon>Decapoda</taxon>
        <taxon>Pleocyemata</taxon>
        <taxon>Astacidea</taxon>
        <taxon>Parastacoidea</taxon>
        <taxon>Parastacidae</taxon>
        <taxon>Cherax</taxon>
    </lineage>
</organism>
<comment type="subcellular location">
    <subcellularLocation>
        <location evidence="1">Cell membrane</location>
        <topology evidence="1">Multi-pass membrane protein</topology>
    </subcellularLocation>
</comment>
<dbReference type="Gene3D" id="1.20.1730.10">
    <property type="entry name" value="Sodium/glucose cotransporter"/>
    <property type="match status" value="1"/>
</dbReference>
<feature type="transmembrane region" description="Helical" evidence="12">
    <location>
        <begin position="139"/>
        <end position="160"/>
    </location>
</feature>
<feature type="transmembrane region" description="Helical" evidence="12">
    <location>
        <begin position="94"/>
        <end position="118"/>
    </location>
</feature>
<keyword evidence="14" id="KW-1185">Reference proteome</keyword>
<feature type="transmembrane region" description="Helical" evidence="12">
    <location>
        <begin position="172"/>
        <end position="192"/>
    </location>
</feature>
<dbReference type="NCBIfam" id="TIGR00813">
    <property type="entry name" value="sss"/>
    <property type="match status" value="1"/>
</dbReference>
<evidence type="ECO:0000256" key="9">
    <source>
        <dbReference type="ARBA" id="ARBA00023136"/>
    </source>
</evidence>
<accession>A0AAW0XPC3</accession>
<evidence type="ECO:0000256" key="4">
    <source>
        <dbReference type="ARBA" id="ARBA00022475"/>
    </source>
</evidence>
<sequence length="642" mass="69525">MDSTETPVTAEEEQLVPKFTPVDYTVFSLMLVASVGIGLVSAIRSRGKASTQEYLLGGKTMSPAPVALSLLGGWISALSILGNPTEIYFYGTQLSTVLIGCIPGCVVVAHIILPIFIGHNVVSINEYILLRFRSRWLRTLSTLSMLLNNFIYMGMCLYAPTLALTTVTGLSTWASSLIMGSICTFYITIGGVKAVVYTDVLQTLIMFGGVLLVVIICCVDMGGVANVWSIADRGGRIQFFNFSTSPFDRHTFWSTVVHGFYVMVSGVGINQTTYQRFASVSTLRISQCLLYVFLVGLYFLWIVFYFSGLVAFANYSDCDPLASGKIEKSDQIIPFLVTDKLSHLTGMAGIFVAGVYGGVLSTLSSCGNSFACIIWEDFLKDRPYFRRMGDNSATNVVRVLSLIAGLLAVCLSLLVEKLGSIYQVSSSILSSIASPLSGIFIIGICAPWVNGKGAIVGFVVSFVFNVWVVIGKFVRGGGAPTRLPLSTEGCPENLFLLLNTTIVSNVSVTDDVLTTTTLTATELPISTVTQGSADNTIYEVSYCYSGAIGIIITFVVSSIVSLCTGAVNPKDTEGTVNPLCGRLYHCVWSFFNSHRTYSVETIKEEESFKMLPSTASTQPIITYYKEPKNSLSVTTYNLDTPS</sequence>
<evidence type="ECO:0008006" key="15">
    <source>
        <dbReference type="Google" id="ProtNLM"/>
    </source>
</evidence>
<dbReference type="InterPro" id="IPR038377">
    <property type="entry name" value="Na/Glc_symporter_sf"/>
</dbReference>
<dbReference type="EMBL" id="JARKIK010000017">
    <property type="protein sequence ID" value="KAK8746428.1"/>
    <property type="molecule type" value="Genomic_DNA"/>
</dbReference>
<keyword evidence="9 12" id="KW-0472">Membrane</keyword>
<comment type="similarity">
    <text evidence="2 11">Belongs to the sodium:solute symporter (SSF) (TC 2.A.21) family.</text>
</comment>
<evidence type="ECO:0000256" key="6">
    <source>
        <dbReference type="ARBA" id="ARBA00022989"/>
    </source>
</evidence>
<feature type="transmembrane region" description="Helical" evidence="12">
    <location>
        <begin position="421"/>
        <end position="446"/>
    </location>
</feature>
<evidence type="ECO:0000313" key="14">
    <source>
        <dbReference type="Proteomes" id="UP001445076"/>
    </source>
</evidence>
<feature type="transmembrane region" description="Helical" evidence="12">
    <location>
        <begin position="396"/>
        <end position="415"/>
    </location>
</feature>